<accession>A0A1E7G6X8</accession>
<feature type="region of interest" description="Disordered" evidence="1">
    <location>
        <begin position="31"/>
        <end position="57"/>
    </location>
</feature>
<feature type="compositionally biased region" description="Basic and acidic residues" evidence="1">
    <location>
        <begin position="41"/>
        <end position="57"/>
    </location>
</feature>
<sequence>MLKKIRTTISGDEYWDSKLKKTIFVPFGQKVPNEEFDEETGDSKNEGVEENQEGREDISGFTISELKEYAAGKGIEIPKEITKRDNILEFLS</sequence>
<reference evidence="2" key="1">
    <citation type="journal article" date="2016" name="Appl. Microbiol. Biotechnol.">
        <title>Adhesion of the genome-sequenced Lactococcus lactis subsp. cremoris IBB477 strain is mediated by specific molecular determinants.</title>
        <authorList>
            <person name="Radziwill-Bienkowska J.M."/>
            <person name="Le D.T."/>
            <person name="Szczesny P."/>
            <person name="Duviau M.P."/>
            <person name="Aleksandrzak-Piekarczyk T."/>
            <person name="Loubiere P."/>
            <person name="Mercier-Bonin M."/>
            <person name="Bardowski J.K."/>
            <person name="Kowalczyk M."/>
        </authorList>
    </citation>
    <scope>NUCLEOTIDE SEQUENCE [LARGE SCALE GENOMIC DNA]</scope>
    <source>
        <strain evidence="2">IBB477</strain>
    </source>
</reference>
<evidence type="ECO:0000313" key="2">
    <source>
        <dbReference type="EMBL" id="OEU40739.1"/>
    </source>
</evidence>
<comment type="caution">
    <text evidence="2">The sequence shown here is derived from an EMBL/GenBank/DDBJ whole genome shotgun (WGS) entry which is preliminary data.</text>
</comment>
<dbReference type="EMBL" id="JMMZ01000004">
    <property type="protein sequence ID" value="OEU40739.1"/>
    <property type="molecule type" value="Genomic_DNA"/>
</dbReference>
<name>A0A1E7G6X8_LACLC</name>
<proteinExistence type="predicted"/>
<evidence type="ECO:0008006" key="3">
    <source>
        <dbReference type="Google" id="ProtNLM"/>
    </source>
</evidence>
<organism evidence="2">
    <name type="scientific">Lactococcus cremoris subsp. cremoris IBB477</name>
    <dbReference type="NCBI Taxonomy" id="1449093"/>
    <lineage>
        <taxon>Bacteria</taxon>
        <taxon>Bacillati</taxon>
        <taxon>Bacillota</taxon>
        <taxon>Bacilli</taxon>
        <taxon>Lactobacillales</taxon>
        <taxon>Streptococcaceae</taxon>
        <taxon>Lactococcus</taxon>
        <taxon>Lactococcus cremoris subsp. cremoris</taxon>
    </lineage>
</organism>
<evidence type="ECO:0000256" key="1">
    <source>
        <dbReference type="SAM" id="MobiDB-lite"/>
    </source>
</evidence>
<dbReference type="Proteomes" id="UP000176236">
    <property type="component" value="Chromosome"/>
</dbReference>
<gene>
    <name evidence="2" type="ORF">AJ89_02280</name>
</gene>
<dbReference type="AlphaFoldDB" id="A0A1E7G6X8"/>
<dbReference type="RefSeq" id="WP_075070392.1">
    <property type="nucleotide sequence ID" value="NZ_CM007353.1"/>
</dbReference>
<protein>
    <recommendedName>
        <fullName evidence="3">Rho termination factor N-terminal domain-containing protein</fullName>
    </recommendedName>
</protein>